<dbReference type="RefSeq" id="WP_286344372.1">
    <property type="nucleotide sequence ID" value="NZ_AP027732.1"/>
</dbReference>
<feature type="region of interest" description="Disordered" evidence="1">
    <location>
        <begin position="99"/>
        <end position="142"/>
    </location>
</feature>
<keyword evidence="3" id="KW-1185">Reference proteome</keyword>
<evidence type="ECO:0000313" key="2">
    <source>
        <dbReference type="EMBL" id="BDZ51663.1"/>
    </source>
</evidence>
<feature type="compositionally biased region" description="Polar residues" evidence="1">
    <location>
        <begin position="128"/>
        <end position="142"/>
    </location>
</feature>
<feature type="region of interest" description="Disordered" evidence="1">
    <location>
        <begin position="24"/>
        <end position="60"/>
    </location>
</feature>
<evidence type="ECO:0000313" key="3">
    <source>
        <dbReference type="Proteomes" id="UP001321486"/>
    </source>
</evidence>
<evidence type="ECO:0000256" key="1">
    <source>
        <dbReference type="SAM" id="MobiDB-lite"/>
    </source>
</evidence>
<feature type="compositionally biased region" description="Low complexity" evidence="1">
    <location>
        <begin position="116"/>
        <end position="127"/>
    </location>
</feature>
<sequence length="142" mass="14962">MGRTTCGFDAACSTKPSRAVDQKTRSTLRVTTGTGSASALASPLTIRENRPSPAGFSETSRCVTRWPSARITLTMSPEWRSAAGVVRASARAPVGIWGDIDPERNTSGVTPKKRAAAATTRQVTPTAEPSQSTISRITTAAR</sequence>
<dbReference type="EMBL" id="AP027732">
    <property type="protein sequence ID" value="BDZ51663.1"/>
    <property type="molecule type" value="Genomic_DNA"/>
</dbReference>
<name>A0ABM8GT85_9MICO</name>
<gene>
    <name evidence="2" type="ORF">GCM10025867_39040</name>
</gene>
<proteinExistence type="predicted"/>
<feature type="compositionally biased region" description="Polar residues" evidence="1">
    <location>
        <begin position="25"/>
        <end position="39"/>
    </location>
</feature>
<accession>A0ABM8GT85</accession>
<dbReference type="Proteomes" id="UP001321486">
    <property type="component" value="Chromosome"/>
</dbReference>
<organism evidence="2 3">
    <name type="scientific">Frondihabitans sucicola</name>
    <dbReference type="NCBI Taxonomy" id="1268041"/>
    <lineage>
        <taxon>Bacteria</taxon>
        <taxon>Bacillati</taxon>
        <taxon>Actinomycetota</taxon>
        <taxon>Actinomycetes</taxon>
        <taxon>Micrococcales</taxon>
        <taxon>Microbacteriaceae</taxon>
        <taxon>Frondihabitans</taxon>
    </lineage>
</organism>
<protein>
    <submittedName>
        <fullName evidence="2">Uncharacterized protein</fullName>
    </submittedName>
</protein>
<reference evidence="3" key="1">
    <citation type="journal article" date="2019" name="Int. J. Syst. Evol. Microbiol.">
        <title>The Global Catalogue of Microorganisms (GCM) 10K type strain sequencing project: providing services to taxonomists for standard genome sequencing and annotation.</title>
        <authorList>
            <consortium name="The Broad Institute Genomics Platform"/>
            <consortium name="The Broad Institute Genome Sequencing Center for Infectious Disease"/>
            <person name="Wu L."/>
            <person name="Ma J."/>
        </authorList>
    </citation>
    <scope>NUCLEOTIDE SEQUENCE [LARGE SCALE GENOMIC DNA]</scope>
    <source>
        <strain evidence="3">NBRC 108728</strain>
    </source>
</reference>